<evidence type="ECO:0000313" key="3">
    <source>
        <dbReference type="EMBL" id="KAK3335140.1"/>
    </source>
</evidence>
<dbReference type="Pfam" id="PF26061">
    <property type="entry name" value="DUF8021"/>
    <property type="match status" value="1"/>
</dbReference>
<accession>A0AAE0J251</accession>
<reference evidence="3" key="1">
    <citation type="journal article" date="2023" name="Mol. Phylogenet. Evol.">
        <title>Genome-scale phylogeny and comparative genomics of the fungal order Sordariales.</title>
        <authorList>
            <person name="Hensen N."/>
            <person name="Bonometti L."/>
            <person name="Westerberg I."/>
            <person name="Brannstrom I.O."/>
            <person name="Guillou S."/>
            <person name="Cros-Aarteil S."/>
            <person name="Calhoun S."/>
            <person name="Haridas S."/>
            <person name="Kuo A."/>
            <person name="Mondo S."/>
            <person name="Pangilinan J."/>
            <person name="Riley R."/>
            <person name="LaButti K."/>
            <person name="Andreopoulos B."/>
            <person name="Lipzen A."/>
            <person name="Chen C."/>
            <person name="Yan M."/>
            <person name="Daum C."/>
            <person name="Ng V."/>
            <person name="Clum A."/>
            <person name="Steindorff A."/>
            <person name="Ohm R.A."/>
            <person name="Martin F."/>
            <person name="Silar P."/>
            <person name="Natvig D.O."/>
            <person name="Lalanne C."/>
            <person name="Gautier V."/>
            <person name="Ament-Velasquez S.L."/>
            <person name="Kruys A."/>
            <person name="Hutchinson M.I."/>
            <person name="Powell A.J."/>
            <person name="Barry K."/>
            <person name="Miller A.N."/>
            <person name="Grigoriev I.V."/>
            <person name="Debuchy R."/>
            <person name="Gladieux P."/>
            <person name="Hiltunen Thoren M."/>
            <person name="Johannesson H."/>
        </authorList>
    </citation>
    <scope>NUCLEOTIDE SEQUENCE</scope>
    <source>
        <strain evidence="3">SMH4131-1</strain>
    </source>
</reference>
<feature type="signal peptide" evidence="1">
    <location>
        <begin position="1"/>
        <end position="19"/>
    </location>
</feature>
<dbReference type="InterPro" id="IPR058334">
    <property type="entry name" value="DUF8021"/>
</dbReference>
<feature type="domain" description="DUF8021" evidence="2">
    <location>
        <begin position="155"/>
        <end position="266"/>
    </location>
</feature>
<name>A0AAE0J251_9PEZI</name>
<dbReference type="AlphaFoldDB" id="A0AAE0J251"/>
<evidence type="ECO:0000313" key="4">
    <source>
        <dbReference type="Proteomes" id="UP001286456"/>
    </source>
</evidence>
<reference evidence="3" key="2">
    <citation type="submission" date="2023-06" db="EMBL/GenBank/DDBJ databases">
        <authorList>
            <consortium name="Lawrence Berkeley National Laboratory"/>
            <person name="Haridas S."/>
            <person name="Hensen N."/>
            <person name="Bonometti L."/>
            <person name="Westerberg I."/>
            <person name="Brannstrom I.O."/>
            <person name="Guillou S."/>
            <person name="Cros-Aarteil S."/>
            <person name="Calhoun S."/>
            <person name="Kuo A."/>
            <person name="Mondo S."/>
            <person name="Pangilinan J."/>
            <person name="Riley R."/>
            <person name="Labutti K."/>
            <person name="Andreopoulos B."/>
            <person name="Lipzen A."/>
            <person name="Chen C."/>
            <person name="Yanf M."/>
            <person name="Daum C."/>
            <person name="Ng V."/>
            <person name="Clum A."/>
            <person name="Steindorff A."/>
            <person name="Ohm R."/>
            <person name="Martin F."/>
            <person name="Silar P."/>
            <person name="Natvig D."/>
            <person name="Lalanne C."/>
            <person name="Gautier V."/>
            <person name="Ament-Velasquez S.L."/>
            <person name="Kruys A."/>
            <person name="Hutchinson M.I."/>
            <person name="Powell A.J."/>
            <person name="Barry K."/>
            <person name="Miller A.N."/>
            <person name="Grigoriev I.V."/>
            <person name="Debuchy R."/>
            <person name="Gladieux P."/>
            <person name="Thoren M.H."/>
            <person name="Johannesson H."/>
        </authorList>
    </citation>
    <scope>NUCLEOTIDE SEQUENCE</scope>
    <source>
        <strain evidence="3">SMH4131-1</strain>
    </source>
</reference>
<evidence type="ECO:0000259" key="2">
    <source>
        <dbReference type="Pfam" id="PF26061"/>
    </source>
</evidence>
<dbReference type="EMBL" id="JAUEPO010000001">
    <property type="protein sequence ID" value="KAK3335140.1"/>
    <property type="molecule type" value="Genomic_DNA"/>
</dbReference>
<gene>
    <name evidence="3" type="ORF">B0T19DRAFT_1032</name>
</gene>
<organism evidence="3 4">
    <name type="scientific">Cercophora scortea</name>
    <dbReference type="NCBI Taxonomy" id="314031"/>
    <lineage>
        <taxon>Eukaryota</taxon>
        <taxon>Fungi</taxon>
        <taxon>Dikarya</taxon>
        <taxon>Ascomycota</taxon>
        <taxon>Pezizomycotina</taxon>
        <taxon>Sordariomycetes</taxon>
        <taxon>Sordariomycetidae</taxon>
        <taxon>Sordariales</taxon>
        <taxon>Lasiosphaeriaceae</taxon>
        <taxon>Cercophora</taxon>
    </lineage>
</organism>
<keyword evidence="4" id="KW-1185">Reference proteome</keyword>
<proteinExistence type="predicted"/>
<evidence type="ECO:0000256" key="1">
    <source>
        <dbReference type="SAM" id="SignalP"/>
    </source>
</evidence>
<feature type="chain" id="PRO_5042242730" description="DUF8021 domain-containing protein" evidence="1">
    <location>
        <begin position="20"/>
        <end position="283"/>
    </location>
</feature>
<keyword evidence="1" id="KW-0732">Signal</keyword>
<dbReference type="Proteomes" id="UP001286456">
    <property type="component" value="Unassembled WGS sequence"/>
</dbReference>
<comment type="caution">
    <text evidence="3">The sequence shown here is derived from an EMBL/GenBank/DDBJ whole genome shotgun (WGS) entry which is preliminary data.</text>
</comment>
<sequence length="283" mass="30507">MMLRSTLLPLLALATPAFSECTRETLKAATSGYIAAAAAGNPSLWTSLSPSATYAENDTPTPLNKSVFSSPLKLDHTRSFHDTTACSAATELIVTNPAKPYVIHTRMLFTTTTTPPQITTVESVVTTTGDWAFNATGSLYWNSLENWDAIPLSDRDSREVIKAGGDAYFDRWNNTSVEIPLGTPCARLEGGAYTGNGNLAANTCNLGGFPGNIVVTNRRYVVDEELGVVDIFMGFPGLDRNVPARPAPDSHIFRVQHGKVRYIHTVSHCFTTRCGMTGSVPGM</sequence>
<protein>
    <recommendedName>
        <fullName evidence="2">DUF8021 domain-containing protein</fullName>
    </recommendedName>
</protein>